<feature type="signal peptide" evidence="1">
    <location>
        <begin position="1"/>
        <end position="22"/>
    </location>
</feature>
<gene>
    <name evidence="2" type="ORF">J2S43_003907</name>
</gene>
<organism evidence="2 3">
    <name type="scientific">Catenuloplanes nepalensis</name>
    <dbReference type="NCBI Taxonomy" id="587533"/>
    <lineage>
        <taxon>Bacteria</taxon>
        <taxon>Bacillati</taxon>
        <taxon>Actinomycetota</taxon>
        <taxon>Actinomycetes</taxon>
        <taxon>Micromonosporales</taxon>
        <taxon>Micromonosporaceae</taxon>
        <taxon>Catenuloplanes</taxon>
    </lineage>
</organism>
<comment type="caution">
    <text evidence="2">The sequence shown here is derived from an EMBL/GenBank/DDBJ whole genome shotgun (WGS) entry which is preliminary data.</text>
</comment>
<sequence>MNRRRLLLAVLGAVLAPPAAPAAGEASTVVYGGRITRATVLARAHDWLRRGVPYSQHNARTRWDLNRGRRYRPDCSGFVCMAWAVDSRDPRYGRALTTWELPRVADPIAWSALRPGDILLRTKKNRRRDHVRLFEAWGDPAHGTVTVIESSGKAGGMRRNRVVVARAARHYRPYRYRKIV</sequence>
<name>A0ABT9MVC6_9ACTN</name>
<dbReference type="InterPro" id="IPR038765">
    <property type="entry name" value="Papain-like_cys_pep_sf"/>
</dbReference>
<dbReference type="Gene3D" id="3.90.1720.10">
    <property type="entry name" value="endopeptidase domain like (from Nostoc punctiforme)"/>
    <property type="match status" value="1"/>
</dbReference>
<evidence type="ECO:0000256" key="1">
    <source>
        <dbReference type="SAM" id="SignalP"/>
    </source>
</evidence>
<evidence type="ECO:0000313" key="3">
    <source>
        <dbReference type="Proteomes" id="UP001240984"/>
    </source>
</evidence>
<dbReference type="SUPFAM" id="SSF54001">
    <property type="entry name" value="Cysteine proteinases"/>
    <property type="match status" value="1"/>
</dbReference>
<evidence type="ECO:0000313" key="2">
    <source>
        <dbReference type="EMBL" id="MDP9795395.1"/>
    </source>
</evidence>
<dbReference type="EMBL" id="JAUSRA010000001">
    <property type="protein sequence ID" value="MDP9795395.1"/>
    <property type="molecule type" value="Genomic_DNA"/>
</dbReference>
<feature type="chain" id="PRO_5045409304" description="NlpC/P60 domain-containing protein" evidence="1">
    <location>
        <begin position="23"/>
        <end position="180"/>
    </location>
</feature>
<evidence type="ECO:0008006" key="4">
    <source>
        <dbReference type="Google" id="ProtNLM"/>
    </source>
</evidence>
<protein>
    <recommendedName>
        <fullName evidence="4">NlpC/P60 domain-containing protein</fullName>
    </recommendedName>
</protein>
<dbReference type="RefSeq" id="WP_306831171.1">
    <property type="nucleotide sequence ID" value="NZ_JAUSRA010000001.1"/>
</dbReference>
<keyword evidence="1" id="KW-0732">Signal</keyword>
<proteinExistence type="predicted"/>
<reference evidence="2 3" key="1">
    <citation type="submission" date="2023-07" db="EMBL/GenBank/DDBJ databases">
        <title>Sequencing the genomes of 1000 actinobacteria strains.</title>
        <authorList>
            <person name="Klenk H.-P."/>
        </authorList>
    </citation>
    <scope>NUCLEOTIDE SEQUENCE [LARGE SCALE GENOMIC DNA]</scope>
    <source>
        <strain evidence="2 3">DSM 44710</strain>
    </source>
</reference>
<keyword evidence="3" id="KW-1185">Reference proteome</keyword>
<dbReference type="Proteomes" id="UP001240984">
    <property type="component" value="Unassembled WGS sequence"/>
</dbReference>
<accession>A0ABT9MVC6</accession>